<feature type="region of interest" description="Disordered" evidence="1">
    <location>
        <begin position="137"/>
        <end position="196"/>
    </location>
</feature>
<dbReference type="Proteomes" id="UP000279760">
    <property type="component" value="Chromosome 1"/>
</dbReference>
<evidence type="ECO:0000256" key="1">
    <source>
        <dbReference type="SAM" id="MobiDB-lite"/>
    </source>
</evidence>
<feature type="compositionally biased region" description="Basic and acidic residues" evidence="1">
    <location>
        <begin position="43"/>
        <end position="72"/>
    </location>
</feature>
<dbReference type="RefSeq" id="WP_006075142.1">
    <property type="nucleotide sequence ID" value="NZ_CP033577.1"/>
</dbReference>
<feature type="compositionally biased region" description="Basic and acidic residues" evidence="1">
    <location>
        <begin position="153"/>
        <end position="176"/>
    </location>
</feature>
<dbReference type="Pfam" id="PF11748">
    <property type="entry name" value="DUF3306"/>
    <property type="match status" value="1"/>
</dbReference>
<dbReference type="EMBL" id="CP033577">
    <property type="protein sequence ID" value="AYV19770.1"/>
    <property type="molecule type" value="Genomic_DNA"/>
</dbReference>
<name>A0A3G4V504_9VIBR</name>
<dbReference type="InterPro" id="IPR021735">
    <property type="entry name" value="DUF3306"/>
</dbReference>
<sequence length="196" mass="21799">MASSFLSRWSQRKLDENKDELELDALPESNEADAVAEGNAESEVEREQAEHEECSSEGEKSLDSEVPEKPEELSVSQLLANPEVDKAVKKAALRKMFMSPEYNVVDGLNDYDHDYSAVKPLASDVAETLRGWIKNVADETEPEEPVASAQPEQGHKDIETLHTETEGQDDIEKSGADADYFDNQGFDDHEPNDKTS</sequence>
<evidence type="ECO:0000313" key="2">
    <source>
        <dbReference type="EMBL" id="AYV19770.1"/>
    </source>
</evidence>
<accession>A0A3G4V504</accession>
<evidence type="ECO:0000313" key="3">
    <source>
        <dbReference type="Proteomes" id="UP000279760"/>
    </source>
</evidence>
<feature type="region of interest" description="Disordered" evidence="1">
    <location>
        <begin position="16"/>
        <end position="81"/>
    </location>
</feature>
<reference evidence="2 3" key="1">
    <citation type="submission" date="2018-11" db="EMBL/GenBank/DDBJ databases">
        <title>Complete Genome Sequence of Vbrio mediterranei 117-T6: a Potential Pathogen Bacteria Isolated from the Conchocelis of Pyropia.</title>
        <authorList>
            <person name="Liu Q."/>
        </authorList>
    </citation>
    <scope>NUCLEOTIDE SEQUENCE [LARGE SCALE GENOMIC DNA]</scope>
    <source>
        <strain evidence="2 3">117-T6</strain>
    </source>
</reference>
<protein>
    <submittedName>
        <fullName evidence="2">DUF3306 domain-containing protein</fullName>
    </submittedName>
</protein>
<feature type="compositionally biased region" description="Basic and acidic residues" evidence="1">
    <location>
        <begin position="186"/>
        <end position="196"/>
    </location>
</feature>
<organism evidence="2 3">
    <name type="scientific">Vibrio mediterranei</name>
    <dbReference type="NCBI Taxonomy" id="689"/>
    <lineage>
        <taxon>Bacteria</taxon>
        <taxon>Pseudomonadati</taxon>
        <taxon>Pseudomonadota</taxon>
        <taxon>Gammaproteobacteria</taxon>
        <taxon>Vibrionales</taxon>
        <taxon>Vibrionaceae</taxon>
        <taxon>Vibrio</taxon>
    </lineage>
</organism>
<proteinExistence type="predicted"/>
<gene>
    <name evidence="2" type="ORF">ECB94_00025</name>
</gene>
<dbReference type="AlphaFoldDB" id="A0A3G4V504"/>